<comment type="caution">
    <text evidence="3">The sequence shown here is derived from an EMBL/GenBank/DDBJ whole genome shotgun (WGS) entry which is preliminary data.</text>
</comment>
<keyword evidence="2" id="KW-0472">Membrane</keyword>
<evidence type="ECO:0000313" key="4">
    <source>
        <dbReference type="Proteomes" id="UP000780801"/>
    </source>
</evidence>
<feature type="region of interest" description="Disordered" evidence="1">
    <location>
        <begin position="119"/>
        <end position="167"/>
    </location>
</feature>
<feature type="compositionally biased region" description="Basic and acidic residues" evidence="1">
    <location>
        <begin position="125"/>
        <end position="136"/>
    </location>
</feature>
<evidence type="ECO:0000256" key="2">
    <source>
        <dbReference type="SAM" id="Phobius"/>
    </source>
</evidence>
<organism evidence="3 4">
    <name type="scientific">Lunasporangiospora selenospora</name>
    <dbReference type="NCBI Taxonomy" id="979761"/>
    <lineage>
        <taxon>Eukaryota</taxon>
        <taxon>Fungi</taxon>
        <taxon>Fungi incertae sedis</taxon>
        <taxon>Mucoromycota</taxon>
        <taxon>Mortierellomycotina</taxon>
        <taxon>Mortierellomycetes</taxon>
        <taxon>Mortierellales</taxon>
        <taxon>Mortierellaceae</taxon>
        <taxon>Lunasporangiospora</taxon>
    </lineage>
</organism>
<sequence length="167" mass="17322">MSTPSAIPPSTTPDAKGDMALFGKPSVVGSYNLTSGILIYSAFMLVFVFTIGSATWQRARYRNQFRQHQQRALEGGRVAAANKGGKGGQGASSAGEAAVRGGADQNDVLSKQASISKRALLNKDGGQDRSLEEREMANSLGQNGVRFGEGNHGSGNTNGGMASGGRT</sequence>
<reference evidence="3" key="1">
    <citation type="journal article" date="2020" name="Fungal Divers.">
        <title>Resolving the Mortierellaceae phylogeny through synthesis of multi-gene phylogenetics and phylogenomics.</title>
        <authorList>
            <person name="Vandepol N."/>
            <person name="Liber J."/>
            <person name="Desiro A."/>
            <person name="Na H."/>
            <person name="Kennedy M."/>
            <person name="Barry K."/>
            <person name="Grigoriev I.V."/>
            <person name="Miller A.N."/>
            <person name="O'Donnell K."/>
            <person name="Stajich J.E."/>
            <person name="Bonito G."/>
        </authorList>
    </citation>
    <scope>NUCLEOTIDE SEQUENCE</scope>
    <source>
        <strain evidence="3">KOD1015</strain>
    </source>
</reference>
<dbReference type="EMBL" id="JAABOA010001227">
    <property type="protein sequence ID" value="KAF9582007.1"/>
    <property type="molecule type" value="Genomic_DNA"/>
</dbReference>
<dbReference type="OrthoDB" id="2430970at2759"/>
<gene>
    <name evidence="3" type="ORF">BGW38_000780</name>
</gene>
<accession>A0A9P6FUM6</accession>
<feature type="region of interest" description="Disordered" evidence="1">
    <location>
        <begin position="72"/>
        <end position="105"/>
    </location>
</feature>
<keyword evidence="4" id="KW-1185">Reference proteome</keyword>
<feature type="non-terminal residue" evidence="3">
    <location>
        <position position="167"/>
    </location>
</feature>
<feature type="compositionally biased region" description="Gly residues" evidence="1">
    <location>
        <begin position="150"/>
        <end position="167"/>
    </location>
</feature>
<dbReference type="Proteomes" id="UP000780801">
    <property type="component" value="Unassembled WGS sequence"/>
</dbReference>
<evidence type="ECO:0000313" key="3">
    <source>
        <dbReference type="EMBL" id="KAF9582007.1"/>
    </source>
</evidence>
<feature type="transmembrane region" description="Helical" evidence="2">
    <location>
        <begin position="37"/>
        <end position="56"/>
    </location>
</feature>
<dbReference type="AlphaFoldDB" id="A0A9P6FUM6"/>
<protein>
    <submittedName>
        <fullName evidence="3">Uncharacterized protein</fullName>
    </submittedName>
</protein>
<keyword evidence="2" id="KW-1133">Transmembrane helix</keyword>
<evidence type="ECO:0000256" key="1">
    <source>
        <dbReference type="SAM" id="MobiDB-lite"/>
    </source>
</evidence>
<name>A0A9P6FUM6_9FUNG</name>
<keyword evidence="2" id="KW-0812">Transmembrane</keyword>
<proteinExistence type="predicted"/>